<dbReference type="AlphaFoldDB" id="A0A0G3XFI4"/>
<dbReference type="RefSeq" id="WP_047820091.1">
    <property type="nucleotide sequence ID" value="NZ_CP011770.1"/>
</dbReference>
<evidence type="ECO:0000256" key="3">
    <source>
        <dbReference type="ARBA" id="ARBA00022475"/>
    </source>
</evidence>
<dbReference type="STRING" id="1348774.AB433_04425"/>
<evidence type="ECO:0000256" key="1">
    <source>
        <dbReference type="ARBA" id="ARBA00004651"/>
    </source>
</evidence>
<reference evidence="7 8" key="1">
    <citation type="submission" date="2015-06" db="EMBL/GenBank/DDBJ databases">
        <authorList>
            <person name="Zeng Y."/>
            <person name="Huang Y."/>
        </authorList>
    </citation>
    <scope>NUCLEOTIDE SEQUENCE [LARGE SCALE GENOMIC DNA]</scope>
    <source>
        <strain evidence="7 8">PQ-2</strain>
    </source>
</reference>
<dbReference type="KEGG" id="cna:AB433_04425"/>
<dbReference type="Pfam" id="PF03458">
    <property type="entry name" value="Gly_transporter"/>
    <property type="match status" value="2"/>
</dbReference>
<evidence type="ECO:0000256" key="4">
    <source>
        <dbReference type="ARBA" id="ARBA00022692"/>
    </source>
</evidence>
<dbReference type="PATRIC" id="fig|1348774.3.peg.930"/>
<keyword evidence="3" id="KW-1003">Cell membrane</keyword>
<keyword evidence="4" id="KW-0812">Transmembrane</keyword>
<keyword evidence="6" id="KW-0472">Membrane</keyword>
<dbReference type="PANTHER" id="PTHR30506:SF3">
    <property type="entry name" value="UPF0126 INNER MEMBRANE PROTEIN YADS-RELATED"/>
    <property type="match status" value="1"/>
</dbReference>
<comment type="subcellular location">
    <subcellularLocation>
        <location evidence="1">Cell membrane</location>
        <topology evidence="1">Multi-pass membrane protein</topology>
    </subcellularLocation>
</comment>
<dbReference type="EMBL" id="CP011770">
    <property type="protein sequence ID" value="AKM09401.1"/>
    <property type="molecule type" value="Genomic_DNA"/>
</dbReference>
<accession>A0A0G3XFI4</accession>
<evidence type="ECO:0000256" key="2">
    <source>
        <dbReference type="ARBA" id="ARBA00008193"/>
    </source>
</evidence>
<dbReference type="GO" id="GO:0005886">
    <property type="term" value="C:plasma membrane"/>
    <property type="evidence" value="ECO:0007669"/>
    <property type="project" value="UniProtKB-SubCell"/>
</dbReference>
<keyword evidence="5" id="KW-1133">Transmembrane helix</keyword>
<proteinExistence type="inferred from homology"/>
<evidence type="ECO:0000256" key="6">
    <source>
        <dbReference type="ARBA" id="ARBA00023136"/>
    </source>
</evidence>
<dbReference type="InterPro" id="IPR005115">
    <property type="entry name" value="Gly_transporter"/>
</dbReference>
<sequence>MNLPIESLFVWLNLAGISVFAASGALAAARQRLDFIGACFFALITAAGGGTLRDLLIDAPVFWMIDAKPVILCCIVAVLVWAIPLRWWPERALEWLDAAGLAAFSVYGAGKALEAGFPPVPAIAAGVTTACLGGIIRDITAGVPSVLMRREIYVTAALFAAFLFVLLTTMNVPAPWPSAAGFLAGFVLRGAAIRWQLTLPSHRGH</sequence>
<protein>
    <submittedName>
        <fullName evidence="7">Uncharacterized protein</fullName>
    </submittedName>
</protein>
<keyword evidence="8" id="KW-1185">Reference proteome</keyword>
<organism evidence="7 8">
    <name type="scientific">Croceicoccus naphthovorans</name>
    <dbReference type="NCBI Taxonomy" id="1348774"/>
    <lineage>
        <taxon>Bacteria</taxon>
        <taxon>Pseudomonadati</taxon>
        <taxon>Pseudomonadota</taxon>
        <taxon>Alphaproteobacteria</taxon>
        <taxon>Sphingomonadales</taxon>
        <taxon>Erythrobacteraceae</taxon>
        <taxon>Croceicoccus</taxon>
    </lineage>
</organism>
<comment type="similarity">
    <text evidence="2">Belongs to the UPF0126 family.</text>
</comment>
<evidence type="ECO:0000313" key="7">
    <source>
        <dbReference type="EMBL" id="AKM09401.1"/>
    </source>
</evidence>
<dbReference type="OrthoDB" id="9791874at2"/>
<evidence type="ECO:0000256" key="5">
    <source>
        <dbReference type="ARBA" id="ARBA00022989"/>
    </source>
</evidence>
<name>A0A0G3XFI4_9SPHN</name>
<dbReference type="Proteomes" id="UP000035287">
    <property type="component" value="Chromosome"/>
</dbReference>
<evidence type="ECO:0000313" key="8">
    <source>
        <dbReference type="Proteomes" id="UP000035287"/>
    </source>
</evidence>
<gene>
    <name evidence="7" type="ORF">AB433_04425</name>
</gene>
<dbReference type="PANTHER" id="PTHR30506">
    <property type="entry name" value="INNER MEMBRANE PROTEIN"/>
    <property type="match status" value="1"/>
</dbReference>